<reference evidence="6" key="3">
    <citation type="submission" date="2025-09" db="UniProtKB">
        <authorList>
            <consortium name="Ensembl"/>
        </authorList>
    </citation>
    <scope>IDENTIFICATION</scope>
</reference>
<dbReference type="HOGENOM" id="CLU_051989_0_2_1"/>
<dbReference type="Gene3D" id="3.40.50.1110">
    <property type="entry name" value="SGNH hydrolase"/>
    <property type="match status" value="1"/>
</dbReference>
<dbReference type="InterPro" id="IPR036514">
    <property type="entry name" value="SGNH_hydro_sf"/>
</dbReference>
<comment type="catalytic activity">
    <reaction evidence="3">
        <text>1-O-hexadecyl-2-acetyl-sn-glycero-3-phosphate + H2O = 1-O-hexadecyl-sn-glycero-3-phosphate + acetate + H(+)</text>
        <dbReference type="Rhea" id="RHEA:41704"/>
        <dbReference type="ChEBI" id="CHEBI:15377"/>
        <dbReference type="ChEBI" id="CHEBI:15378"/>
        <dbReference type="ChEBI" id="CHEBI:30089"/>
        <dbReference type="ChEBI" id="CHEBI:77580"/>
        <dbReference type="ChEBI" id="CHEBI:78385"/>
    </reaction>
    <physiologicalReaction direction="left-to-right" evidence="3">
        <dbReference type="Rhea" id="RHEA:41705"/>
    </physiologicalReaction>
</comment>
<dbReference type="AlphaFoldDB" id="H2YVJ4"/>
<keyword evidence="7" id="KW-1185">Reference proteome</keyword>
<dbReference type="FunCoup" id="H2YVJ4">
    <property type="interactions" value="175"/>
</dbReference>
<dbReference type="OMA" id="VIWPKVI"/>
<dbReference type="InParanoid" id="H2YVJ4"/>
<dbReference type="EC" id="3.1.1.47" evidence="1"/>
<evidence type="ECO:0000256" key="3">
    <source>
        <dbReference type="ARBA" id="ARBA00035804"/>
    </source>
</evidence>
<dbReference type="Ensembl" id="ENSCSAVT00000009472.1">
    <property type="protein sequence ID" value="ENSCSAVP00000009355.1"/>
    <property type="gene ID" value="ENSCSAVG00000005515.1"/>
</dbReference>
<dbReference type="GeneTree" id="ENSGT00390000008069"/>
<name>H2YVJ4_CIOSA</name>
<dbReference type="GO" id="GO:0003847">
    <property type="term" value="F:1-alkyl-2-acetylglycerophosphocholine esterase activity"/>
    <property type="evidence" value="ECO:0007669"/>
    <property type="project" value="UniProtKB-EC"/>
</dbReference>
<dbReference type="Proteomes" id="UP000007875">
    <property type="component" value="Unassembled WGS sequence"/>
</dbReference>
<evidence type="ECO:0000256" key="2">
    <source>
        <dbReference type="ARBA" id="ARBA00023721"/>
    </source>
</evidence>
<evidence type="ECO:0000313" key="7">
    <source>
        <dbReference type="Proteomes" id="UP000007875"/>
    </source>
</evidence>
<evidence type="ECO:0000259" key="5">
    <source>
        <dbReference type="Pfam" id="PF13472"/>
    </source>
</evidence>
<dbReference type="CDD" id="cd01838">
    <property type="entry name" value="Isoamyl_acetate_hydrolase_like"/>
    <property type="match status" value="1"/>
</dbReference>
<comment type="catalytic activity">
    <reaction evidence="4">
        <text>a 1-O-alkyl-2-acetyl-sn-glycero-3-phosphocholine + H2O = a 1-O-alkyl-sn-glycero-3-phosphocholine + acetate + H(+)</text>
        <dbReference type="Rhea" id="RHEA:17777"/>
        <dbReference type="ChEBI" id="CHEBI:15377"/>
        <dbReference type="ChEBI" id="CHEBI:15378"/>
        <dbReference type="ChEBI" id="CHEBI:30089"/>
        <dbReference type="ChEBI" id="CHEBI:30909"/>
        <dbReference type="ChEBI" id="CHEBI:36707"/>
        <dbReference type="EC" id="3.1.1.47"/>
    </reaction>
    <physiologicalReaction direction="left-to-right" evidence="4">
        <dbReference type="Rhea" id="RHEA:17778"/>
    </physiologicalReaction>
</comment>
<dbReference type="Pfam" id="PF13472">
    <property type="entry name" value="Lipase_GDSL_2"/>
    <property type="match status" value="1"/>
</dbReference>
<feature type="domain" description="SGNH hydrolase-type esterase" evidence="5">
    <location>
        <begin position="9"/>
        <end position="196"/>
    </location>
</feature>
<comment type="catalytic activity">
    <reaction evidence="2">
        <text>1-O-hexadecyl-2-acetyl-sn-glycero-3-phosphocholine + H2O = 1-O-hexadecyl-sn-glycero-3-phosphocholine + acetate + H(+)</text>
        <dbReference type="Rhea" id="RHEA:40479"/>
        <dbReference type="ChEBI" id="CHEBI:15377"/>
        <dbReference type="ChEBI" id="CHEBI:15378"/>
        <dbReference type="ChEBI" id="CHEBI:30089"/>
        <dbReference type="ChEBI" id="CHEBI:44811"/>
        <dbReference type="ChEBI" id="CHEBI:64496"/>
    </reaction>
    <physiologicalReaction direction="left-to-right" evidence="2">
        <dbReference type="Rhea" id="RHEA:40480"/>
    </physiologicalReaction>
</comment>
<protein>
    <recommendedName>
        <fullName evidence="1">1-alkyl-2-acetylglycerophosphocholine esterase</fullName>
        <ecNumber evidence="1">3.1.1.47</ecNumber>
    </recommendedName>
</protein>
<reference evidence="6" key="2">
    <citation type="submission" date="2025-08" db="UniProtKB">
        <authorList>
            <consortium name="Ensembl"/>
        </authorList>
    </citation>
    <scope>IDENTIFICATION</scope>
</reference>
<dbReference type="SUPFAM" id="SSF52266">
    <property type="entry name" value="SGNH hydrolase"/>
    <property type="match status" value="1"/>
</dbReference>
<dbReference type="PANTHER" id="PTHR14209">
    <property type="entry name" value="ISOAMYL ACETATE-HYDROLYZING ESTERASE 1"/>
    <property type="match status" value="1"/>
</dbReference>
<evidence type="ECO:0000313" key="6">
    <source>
        <dbReference type="Ensembl" id="ENSCSAVP00000009355.1"/>
    </source>
</evidence>
<dbReference type="PANTHER" id="PTHR14209:SF19">
    <property type="entry name" value="ISOAMYL ACETATE-HYDROLYZING ESTERASE 1 HOMOLOG"/>
    <property type="match status" value="1"/>
</dbReference>
<dbReference type="InterPro" id="IPR013830">
    <property type="entry name" value="SGNH_hydro"/>
</dbReference>
<proteinExistence type="predicted"/>
<evidence type="ECO:0000256" key="4">
    <source>
        <dbReference type="ARBA" id="ARBA00048078"/>
    </source>
</evidence>
<reference evidence="7" key="1">
    <citation type="submission" date="2003-08" db="EMBL/GenBank/DDBJ databases">
        <authorList>
            <person name="Birren B."/>
            <person name="Nusbaum C."/>
            <person name="Abebe A."/>
            <person name="Abouelleil A."/>
            <person name="Adekoya E."/>
            <person name="Ait-zahra M."/>
            <person name="Allen N."/>
            <person name="Allen T."/>
            <person name="An P."/>
            <person name="Anderson M."/>
            <person name="Anderson S."/>
            <person name="Arachchi H."/>
            <person name="Armbruster J."/>
            <person name="Bachantsang P."/>
            <person name="Baldwin J."/>
            <person name="Barry A."/>
            <person name="Bayul T."/>
            <person name="Blitshsteyn B."/>
            <person name="Bloom T."/>
            <person name="Blye J."/>
            <person name="Boguslavskiy L."/>
            <person name="Borowsky M."/>
            <person name="Boukhgalter B."/>
            <person name="Brunache A."/>
            <person name="Butler J."/>
            <person name="Calixte N."/>
            <person name="Calvo S."/>
            <person name="Camarata J."/>
            <person name="Campo K."/>
            <person name="Chang J."/>
            <person name="Cheshatsang Y."/>
            <person name="Citroen M."/>
            <person name="Collymore A."/>
            <person name="Considine T."/>
            <person name="Cook A."/>
            <person name="Cooke P."/>
            <person name="Corum B."/>
            <person name="Cuomo C."/>
            <person name="David R."/>
            <person name="Dawoe T."/>
            <person name="Degray S."/>
            <person name="Dodge S."/>
            <person name="Dooley K."/>
            <person name="Dorje P."/>
            <person name="Dorjee K."/>
            <person name="Dorris L."/>
            <person name="Duffey N."/>
            <person name="Dupes A."/>
            <person name="Elkins T."/>
            <person name="Engels R."/>
            <person name="Erickson J."/>
            <person name="Farina A."/>
            <person name="Faro S."/>
            <person name="Ferreira P."/>
            <person name="Fischer H."/>
            <person name="Fitzgerald M."/>
            <person name="Foley K."/>
            <person name="Gage D."/>
            <person name="Galagan J."/>
            <person name="Gearin G."/>
            <person name="Gnerre S."/>
            <person name="Gnirke A."/>
            <person name="Goyette A."/>
            <person name="Graham J."/>
            <person name="Grandbois E."/>
            <person name="Gyaltsen K."/>
            <person name="Hafez N."/>
            <person name="Hagopian D."/>
            <person name="Hagos B."/>
            <person name="Hall J."/>
            <person name="Hatcher B."/>
            <person name="Heller A."/>
            <person name="Higgins H."/>
            <person name="Honan T."/>
            <person name="Horn A."/>
            <person name="Houde N."/>
            <person name="Hughes L."/>
            <person name="Hulme W."/>
            <person name="Husby E."/>
            <person name="Iliev I."/>
            <person name="Jaffe D."/>
            <person name="Jones C."/>
            <person name="Kamal M."/>
            <person name="Kamat A."/>
            <person name="Kamvysselis M."/>
            <person name="Karlsson E."/>
            <person name="Kells C."/>
            <person name="Kieu A."/>
            <person name="Kisner P."/>
            <person name="Kodira C."/>
            <person name="Kulbokas E."/>
            <person name="Labutti K."/>
            <person name="Lama D."/>
            <person name="Landers T."/>
            <person name="Leger J."/>
            <person name="Levine S."/>
            <person name="Lewis D."/>
            <person name="Lewis T."/>
            <person name="Lindblad-toh K."/>
            <person name="Liu X."/>
            <person name="Lokyitsang T."/>
            <person name="Lokyitsang Y."/>
            <person name="Lucien O."/>
            <person name="Lui A."/>
            <person name="Ma L.J."/>
            <person name="Mabbitt R."/>
            <person name="Macdonald J."/>
            <person name="Maclean C."/>
            <person name="Major J."/>
            <person name="Manning J."/>
            <person name="Marabella R."/>
            <person name="Maru K."/>
            <person name="Matthews C."/>
            <person name="Mauceli E."/>
            <person name="Mccarthy M."/>
            <person name="Mcdonough S."/>
            <person name="Mcghee T."/>
            <person name="Meldrim J."/>
            <person name="Meneus L."/>
            <person name="Mesirov J."/>
            <person name="Mihalev A."/>
            <person name="Mihova T."/>
            <person name="Mikkelsen T."/>
            <person name="Mlenga V."/>
            <person name="Moru K."/>
            <person name="Mozes J."/>
            <person name="Mulrain L."/>
            <person name="Munson G."/>
            <person name="Naylor J."/>
            <person name="Newes C."/>
            <person name="Nguyen C."/>
            <person name="Nguyen N."/>
            <person name="Nguyen T."/>
            <person name="Nicol R."/>
            <person name="Nielsen C."/>
            <person name="Nizzari M."/>
            <person name="Norbu C."/>
            <person name="Norbu N."/>
            <person name="O'donnell P."/>
            <person name="Okoawo O."/>
            <person name="O'leary S."/>
            <person name="Omotosho B."/>
            <person name="O'neill K."/>
            <person name="Osman S."/>
            <person name="Parker S."/>
            <person name="Perrin D."/>
            <person name="Phunkhang P."/>
            <person name="Piqani B."/>
            <person name="Purcell S."/>
            <person name="Rachupka T."/>
            <person name="Ramasamy U."/>
            <person name="Rameau R."/>
            <person name="Ray V."/>
            <person name="Raymond C."/>
            <person name="Retta R."/>
            <person name="Richardson S."/>
            <person name="Rise C."/>
            <person name="Rodriguez J."/>
            <person name="Rogers J."/>
            <person name="Rogov P."/>
            <person name="Rutman M."/>
            <person name="Schupbach R."/>
            <person name="Seaman C."/>
            <person name="Settipalli S."/>
            <person name="Sharpe T."/>
            <person name="Sheridan J."/>
            <person name="Sherpa N."/>
            <person name="Shi J."/>
            <person name="Smirnov S."/>
            <person name="Smith C."/>
            <person name="Sougnez C."/>
            <person name="Spencer B."/>
            <person name="Stalker J."/>
            <person name="Stange-thomann N."/>
            <person name="Stavropoulos S."/>
            <person name="Stetson K."/>
            <person name="Stone C."/>
            <person name="Stone S."/>
            <person name="Stubbs M."/>
            <person name="Talamas J."/>
            <person name="Tchuinga P."/>
            <person name="Tenzing P."/>
            <person name="Tesfaye S."/>
            <person name="Theodore J."/>
            <person name="Thoulutsang Y."/>
            <person name="Topham K."/>
            <person name="Towey S."/>
            <person name="Tsamla T."/>
            <person name="Tsomo N."/>
            <person name="Vallee D."/>
            <person name="Vassiliev H."/>
            <person name="Venkataraman V."/>
            <person name="Vinson J."/>
            <person name="Vo A."/>
            <person name="Wade C."/>
            <person name="Wang S."/>
            <person name="Wangchuk T."/>
            <person name="Wangdi T."/>
            <person name="Whittaker C."/>
            <person name="Wilkinson J."/>
            <person name="Wu Y."/>
            <person name="Wyman D."/>
            <person name="Yadav S."/>
            <person name="Yang S."/>
            <person name="Yang X."/>
            <person name="Yeager S."/>
            <person name="Yee E."/>
            <person name="Young G."/>
            <person name="Zainoun J."/>
            <person name="Zembeck L."/>
            <person name="Zimmer A."/>
            <person name="Zody M."/>
            <person name="Lander E."/>
        </authorList>
    </citation>
    <scope>NUCLEOTIDE SEQUENCE [LARGE SCALE GENOMIC DNA]</scope>
</reference>
<dbReference type="InterPro" id="IPR045136">
    <property type="entry name" value="Iah1-like"/>
</dbReference>
<sequence length="225" mass="25218">MSTWPRIILFGDSLTQFGYDGLGWVSAVSNLVIRKCDVINRGFSGYNTDFAVKILDKTLDKSLLQNVAAITIFFGANDGSLLELNKHQHVPLLDYQSNLKLIIDHCLSHGIPKEKLIIISPPPVEETMWLQHMKFLGNTADSSDRRLAVVEKYAQVCKKVANEIGCRHVDMWAELINKDLKTHLSDGLHFSDAGSKVLTAALSPIIVELTEHLPIQLPLWDKFDL</sequence>
<organism evidence="6 7">
    <name type="scientific">Ciona savignyi</name>
    <name type="common">Pacific transparent sea squirt</name>
    <dbReference type="NCBI Taxonomy" id="51511"/>
    <lineage>
        <taxon>Eukaryota</taxon>
        <taxon>Metazoa</taxon>
        <taxon>Chordata</taxon>
        <taxon>Tunicata</taxon>
        <taxon>Ascidiacea</taxon>
        <taxon>Phlebobranchia</taxon>
        <taxon>Cionidae</taxon>
        <taxon>Ciona</taxon>
    </lineage>
</organism>
<accession>H2YVJ4</accession>
<dbReference type="STRING" id="51511.ENSCSAVP00000009355"/>
<evidence type="ECO:0000256" key="1">
    <source>
        <dbReference type="ARBA" id="ARBA00013201"/>
    </source>
</evidence>
<dbReference type="eggNOG" id="KOG3035">
    <property type="taxonomic scope" value="Eukaryota"/>
</dbReference>